<dbReference type="Proteomes" id="UP001597197">
    <property type="component" value="Unassembled WGS sequence"/>
</dbReference>
<gene>
    <name evidence="1" type="ORF">ACFSDX_17885</name>
</gene>
<evidence type="ECO:0000313" key="2">
    <source>
        <dbReference type="Proteomes" id="UP001597197"/>
    </source>
</evidence>
<protein>
    <submittedName>
        <fullName evidence="1">Uncharacterized protein</fullName>
    </submittedName>
</protein>
<keyword evidence="2" id="KW-1185">Reference proteome</keyword>
<reference evidence="2" key="1">
    <citation type="journal article" date="2019" name="Int. J. Syst. Evol. Microbiol.">
        <title>The Global Catalogue of Microorganisms (GCM) 10K type strain sequencing project: providing services to taxonomists for standard genome sequencing and annotation.</title>
        <authorList>
            <consortium name="The Broad Institute Genomics Platform"/>
            <consortium name="The Broad Institute Genome Sequencing Center for Infectious Disease"/>
            <person name="Wu L."/>
            <person name="Ma J."/>
        </authorList>
    </citation>
    <scope>NUCLEOTIDE SEQUENCE [LARGE SCALE GENOMIC DNA]</scope>
    <source>
        <strain evidence="2">CGMCC 1.15795</strain>
    </source>
</reference>
<proteinExistence type="predicted"/>
<name>A0ABW4QXH4_9BACT</name>
<accession>A0ABW4QXH4</accession>
<organism evidence="1 2">
    <name type="scientific">Hymenobacter bucti</name>
    <dbReference type="NCBI Taxonomy" id="1844114"/>
    <lineage>
        <taxon>Bacteria</taxon>
        <taxon>Pseudomonadati</taxon>
        <taxon>Bacteroidota</taxon>
        <taxon>Cytophagia</taxon>
        <taxon>Cytophagales</taxon>
        <taxon>Hymenobacteraceae</taxon>
        <taxon>Hymenobacter</taxon>
    </lineage>
</organism>
<dbReference type="EMBL" id="JBHUFD010000006">
    <property type="protein sequence ID" value="MFD1874321.1"/>
    <property type="molecule type" value="Genomic_DNA"/>
</dbReference>
<evidence type="ECO:0000313" key="1">
    <source>
        <dbReference type="EMBL" id="MFD1874321.1"/>
    </source>
</evidence>
<sequence>MRQARKLVKHQQDQLLILELEGVVAVQLHTLTNTLALPISREVASQLADVLREALSDRRTQLKGEAKQLTHDQRESQELRAADKALLKAAKKKLSQ</sequence>
<dbReference type="RefSeq" id="WP_382316015.1">
    <property type="nucleotide sequence ID" value="NZ_JBHUFD010000006.1"/>
</dbReference>
<comment type="caution">
    <text evidence="1">The sequence shown here is derived from an EMBL/GenBank/DDBJ whole genome shotgun (WGS) entry which is preliminary data.</text>
</comment>